<dbReference type="InterPro" id="IPR029044">
    <property type="entry name" value="Nucleotide-diphossugar_trans"/>
</dbReference>
<dbReference type="CDD" id="cd00761">
    <property type="entry name" value="Glyco_tranf_GTA_type"/>
    <property type="match status" value="1"/>
</dbReference>
<name>A0A133XQ05_9ACTN</name>
<dbReference type="STRING" id="1393034.HMPREF3192_01379"/>
<evidence type="ECO:0000259" key="3">
    <source>
        <dbReference type="Pfam" id="PF00535"/>
    </source>
</evidence>
<dbReference type="PANTHER" id="PTHR22916:SF51">
    <property type="entry name" value="GLYCOSYLTRANSFERASE EPSH-RELATED"/>
    <property type="match status" value="1"/>
</dbReference>
<dbReference type="Proteomes" id="UP000070675">
    <property type="component" value="Unassembled WGS sequence"/>
</dbReference>
<evidence type="ECO:0000256" key="1">
    <source>
        <dbReference type="ARBA" id="ARBA00022676"/>
    </source>
</evidence>
<dbReference type="RefSeq" id="WP_066306439.1">
    <property type="nucleotide sequence ID" value="NZ_KQ959516.1"/>
</dbReference>
<keyword evidence="2 4" id="KW-0808">Transferase</keyword>
<dbReference type="GO" id="GO:0016757">
    <property type="term" value="F:glycosyltransferase activity"/>
    <property type="evidence" value="ECO:0007669"/>
    <property type="project" value="UniProtKB-KW"/>
</dbReference>
<protein>
    <submittedName>
        <fullName evidence="4">Glycosyltransferase, group 2 family protein</fullName>
    </submittedName>
</protein>
<evidence type="ECO:0000313" key="4">
    <source>
        <dbReference type="EMBL" id="KXB33008.1"/>
    </source>
</evidence>
<dbReference type="SUPFAM" id="SSF53448">
    <property type="entry name" value="Nucleotide-diphospho-sugar transferases"/>
    <property type="match status" value="1"/>
</dbReference>
<evidence type="ECO:0000313" key="5">
    <source>
        <dbReference type="Proteomes" id="UP000070675"/>
    </source>
</evidence>
<keyword evidence="1" id="KW-0328">Glycosyltransferase</keyword>
<proteinExistence type="predicted"/>
<dbReference type="AlphaFoldDB" id="A0A133XQ05"/>
<dbReference type="InterPro" id="IPR001173">
    <property type="entry name" value="Glyco_trans_2-like"/>
</dbReference>
<dbReference type="Pfam" id="PF00535">
    <property type="entry name" value="Glycos_transf_2"/>
    <property type="match status" value="1"/>
</dbReference>
<organism evidence="4 5">
    <name type="scientific">Atopobium deltae</name>
    <dbReference type="NCBI Taxonomy" id="1393034"/>
    <lineage>
        <taxon>Bacteria</taxon>
        <taxon>Bacillati</taxon>
        <taxon>Actinomycetota</taxon>
        <taxon>Coriobacteriia</taxon>
        <taxon>Coriobacteriales</taxon>
        <taxon>Atopobiaceae</taxon>
        <taxon>Atopobium</taxon>
    </lineage>
</organism>
<dbReference type="OrthoDB" id="3189257at2"/>
<accession>A0A133XQ05</accession>
<dbReference type="PANTHER" id="PTHR22916">
    <property type="entry name" value="GLYCOSYLTRANSFERASE"/>
    <property type="match status" value="1"/>
</dbReference>
<comment type="caution">
    <text evidence="4">The sequence shown here is derived from an EMBL/GenBank/DDBJ whole genome shotgun (WGS) entry which is preliminary data.</text>
</comment>
<gene>
    <name evidence="4" type="ORF">HMPREF3192_01379</name>
</gene>
<evidence type="ECO:0000256" key="2">
    <source>
        <dbReference type="ARBA" id="ARBA00022679"/>
    </source>
</evidence>
<dbReference type="Gene3D" id="3.90.550.10">
    <property type="entry name" value="Spore Coat Polysaccharide Biosynthesis Protein SpsA, Chain A"/>
    <property type="match status" value="1"/>
</dbReference>
<reference evidence="5" key="1">
    <citation type="submission" date="2016-01" db="EMBL/GenBank/DDBJ databases">
        <authorList>
            <person name="Mitreva M."/>
            <person name="Pepin K.H."/>
            <person name="Mihindukulasuriya K.A."/>
            <person name="Fulton R."/>
            <person name="Fronick C."/>
            <person name="O'Laughlin M."/>
            <person name="Miner T."/>
            <person name="Herter B."/>
            <person name="Rosa B.A."/>
            <person name="Cordes M."/>
            <person name="Tomlinson C."/>
            <person name="Wollam A."/>
            <person name="Palsikar V.B."/>
            <person name="Mardis E.R."/>
            <person name="Wilson R.K."/>
        </authorList>
    </citation>
    <scope>NUCLEOTIDE SEQUENCE [LARGE SCALE GENOMIC DNA]</scope>
    <source>
        <strain evidence="5">DNF00019</strain>
    </source>
</reference>
<dbReference type="PATRIC" id="fig|1393034.3.peg.1342"/>
<sequence length="357" mass="41825">MARNNPQVSVIMPVYNVDTYVGRAIESLQNQTFRDFELLIVDDGSTDRSGDICDRFAKKDIRIDVFHTSNAGAPAARNLALDHARGTYVYFMDADDWAEQNMLQDMVSHASEHAAQLVVTGFYIDTYYAKNSNEHISELKHQPSANYTNAAAFRQAAYKLFDENLLYTPWNKLFLRSRIEELSLRFRPTFWDDFPFVLDFIRDVERVVVSDKAYYHFIRSRSESETSRWRPDMYEKREEEHGWMCDLYEHWGLLDTSEHREMIYRRYIERLVGCIENVCNPLCTLSRAQKLQAIHMMISTPTAQKAAEIAQPRSSHMKALIAPIRARRTWLVYLEGSVISFVKRRNTKLFCQLKSRR</sequence>
<dbReference type="EMBL" id="LSCR01000042">
    <property type="protein sequence ID" value="KXB33008.1"/>
    <property type="molecule type" value="Genomic_DNA"/>
</dbReference>
<keyword evidence="5" id="KW-1185">Reference proteome</keyword>
<feature type="domain" description="Glycosyltransferase 2-like" evidence="3">
    <location>
        <begin position="9"/>
        <end position="177"/>
    </location>
</feature>